<evidence type="ECO:0000313" key="3">
    <source>
        <dbReference type="Proteomes" id="UP001341840"/>
    </source>
</evidence>
<feature type="chain" id="PRO_5046199150" evidence="1">
    <location>
        <begin position="19"/>
        <end position="52"/>
    </location>
</feature>
<gene>
    <name evidence="2" type="ORF">PIB30_097386</name>
</gene>
<organism evidence="2 3">
    <name type="scientific">Stylosanthes scabra</name>
    <dbReference type="NCBI Taxonomy" id="79078"/>
    <lineage>
        <taxon>Eukaryota</taxon>
        <taxon>Viridiplantae</taxon>
        <taxon>Streptophyta</taxon>
        <taxon>Embryophyta</taxon>
        <taxon>Tracheophyta</taxon>
        <taxon>Spermatophyta</taxon>
        <taxon>Magnoliopsida</taxon>
        <taxon>eudicotyledons</taxon>
        <taxon>Gunneridae</taxon>
        <taxon>Pentapetalae</taxon>
        <taxon>rosids</taxon>
        <taxon>fabids</taxon>
        <taxon>Fabales</taxon>
        <taxon>Fabaceae</taxon>
        <taxon>Papilionoideae</taxon>
        <taxon>50 kb inversion clade</taxon>
        <taxon>dalbergioids sensu lato</taxon>
        <taxon>Dalbergieae</taxon>
        <taxon>Pterocarpus clade</taxon>
        <taxon>Stylosanthes</taxon>
    </lineage>
</organism>
<protein>
    <submittedName>
        <fullName evidence="2">Uncharacterized protein</fullName>
    </submittedName>
</protein>
<evidence type="ECO:0000313" key="2">
    <source>
        <dbReference type="EMBL" id="MED6225820.1"/>
    </source>
</evidence>
<comment type="caution">
    <text evidence="2">The sequence shown here is derived from an EMBL/GenBank/DDBJ whole genome shotgun (WGS) entry which is preliminary data.</text>
</comment>
<evidence type="ECO:0000256" key="1">
    <source>
        <dbReference type="SAM" id="SignalP"/>
    </source>
</evidence>
<keyword evidence="1" id="KW-0732">Signal</keyword>
<name>A0ABU6ZVD7_9FABA</name>
<feature type="signal peptide" evidence="1">
    <location>
        <begin position="1"/>
        <end position="18"/>
    </location>
</feature>
<reference evidence="2 3" key="1">
    <citation type="journal article" date="2023" name="Plants (Basel)">
        <title>Bridging the Gap: Combining Genomics and Transcriptomics Approaches to Understand Stylosanthes scabra, an Orphan Legume from the Brazilian Caatinga.</title>
        <authorList>
            <person name="Ferreira-Neto J.R.C."/>
            <person name="da Silva M.D."/>
            <person name="Binneck E."/>
            <person name="de Melo N.F."/>
            <person name="da Silva R.H."/>
            <person name="de Melo A.L.T.M."/>
            <person name="Pandolfi V."/>
            <person name="Bustamante F.O."/>
            <person name="Brasileiro-Vidal A.C."/>
            <person name="Benko-Iseppon A.M."/>
        </authorList>
    </citation>
    <scope>NUCLEOTIDE SEQUENCE [LARGE SCALE GENOMIC DNA]</scope>
    <source>
        <tissue evidence="2">Leaves</tissue>
    </source>
</reference>
<dbReference type="EMBL" id="JASCZI010274252">
    <property type="protein sequence ID" value="MED6225820.1"/>
    <property type="molecule type" value="Genomic_DNA"/>
</dbReference>
<keyword evidence="3" id="KW-1185">Reference proteome</keyword>
<accession>A0ABU6ZVD7</accession>
<dbReference type="Proteomes" id="UP001341840">
    <property type="component" value="Unassembled WGS sequence"/>
</dbReference>
<feature type="non-terminal residue" evidence="2">
    <location>
        <position position="52"/>
    </location>
</feature>
<sequence>RLILFFLFMGSAQNPTRAQRTRPIQFPHPPFREQQDSISIFLFALRRPPLQL</sequence>
<proteinExistence type="predicted"/>
<feature type="non-terminal residue" evidence="2">
    <location>
        <position position="1"/>
    </location>
</feature>